<evidence type="ECO:0000256" key="1">
    <source>
        <dbReference type="ARBA" id="ARBA00011026"/>
    </source>
</evidence>
<gene>
    <name evidence="4" type="ORF">WJX84_003628</name>
</gene>
<evidence type="ECO:0000313" key="4">
    <source>
        <dbReference type="EMBL" id="KAK9869075.1"/>
    </source>
</evidence>
<accession>A0AAW1TMR3</accession>
<evidence type="ECO:0000256" key="2">
    <source>
        <dbReference type="ARBA" id="ARBA00039630"/>
    </source>
</evidence>
<feature type="region of interest" description="Disordered" evidence="3">
    <location>
        <begin position="15"/>
        <end position="46"/>
    </location>
</feature>
<dbReference type="InterPro" id="IPR026755">
    <property type="entry name" value="Fam221a/b"/>
</dbReference>
<comment type="similarity">
    <text evidence="1">Belongs to the FAM221 family.</text>
</comment>
<organism evidence="4 5">
    <name type="scientific">Apatococcus fuscideae</name>
    <dbReference type="NCBI Taxonomy" id="2026836"/>
    <lineage>
        <taxon>Eukaryota</taxon>
        <taxon>Viridiplantae</taxon>
        <taxon>Chlorophyta</taxon>
        <taxon>core chlorophytes</taxon>
        <taxon>Trebouxiophyceae</taxon>
        <taxon>Chlorellales</taxon>
        <taxon>Chlorellaceae</taxon>
        <taxon>Apatococcus</taxon>
    </lineage>
</organism>
<dbReference type="PANTHER" id="PTHR31214">
    <property type="entry name" value="PROTEIN FAM221A-RELATED"/>
    <property type="match status" value="1"/>
</dbReference>
<sequence length="241" mass="26663">MPARRSQALDTLRALRSHTRTPDSSPAVEGQSPGGLATQALTPAHPLDSWQPNTSVAHNSCKQGATKPRKELAWMCRSCSSDCVPIRDESRCLCGHRLRQHSDPTQKFRCKEAGCSCRQFFFIMAEGAWVLRCSCKHRHTEHDPRSHACRKPACSCPSFTSPFVCNCDHPWSDHHQIIRDREVLTLDDMMARHALCQPGDVAAAASLGPAPEINRWDLIKRGQPEGPGLAAANSHTSIQEL</sequence>
<keyword evidence="5" id="KW-1185">Reference proteome</keyword>
<evidence type="ECO:0000313" key="5">
    <source>
        <dbReference type="Proteomes" id="UP001485043"/>
    </source>
</evidence>
<dbReference type="AlphaFoldDB" id="A0AAW1TMR3"/>
<evidence type="ECO:0000256" key="3">
    <source>
        <dbReference type="SAM" id="MobiDB-lite"/>
    </source>
</evidence>
<reference evidence="4 5" key="1">
    <citation type="journal article" date="2024" name="Nat. Commun.">
        <title>Phylogenomics reveals the evolutionary origins of lichenization in chlorophyte algae.</title>
        <authorList>
            <person name="Puginier C."/>
            <person name="Libourel C."/>
            <person name="Otte J."/>
            <person name="Skaloud P."/>
            <person name="Haon M."/>
            <person name="Grisel S."/>
            <person name="Petersen M."/>
            <person name="Berrin J.G."/>
            <person name="Delaux P.M."/>
            <person name="Dal Grande F."/>
            <person name="Keller J."/>
        </authorList>
    </citation>
    <scope>NUCLEOTIDE SEQUENCE [LARGE SCALE GENOMIC DNA]</scope>
    <source>
        <strain evidence="4 5">SAG 2523</strain>
    </source>
</reference>
<dbReference type="Proteomes" id="UP001485043">
    <property type="component" value="Unassembled WGS sequence"/>
</dbReference>
<dbReference type="EMBL" id="JALJOV010000001">
    <property type="protein sequence ID" value="KAK9869075.1"/>
    <property type="molecule type" value="Genomic_DNA"/>
</dbReference>
<name>A0AAW1TMR3_9CHLO</name>
<proteinExistence type="inferred from homology"/>
<dbReference type="PANTHER" id="PTHR31214:SF2">
    <property type="entry name" value="PROTEIN FAM221A"/>
    <property type="match status" value="1"/>
</dbReference>
<dbReference type="Pfam" id="PF14753">
    <property type="entry name" value="FAM221"/>
    <property type="match status" value="1"/>
</dbReference>
<protein>
    <recommendedName>
        <fullName evidence="2">Protein FAM221A</fullName>
    </recommendedName>
</protein>
<comment type="caution">
    <text evidence="4">The sequence shown here is derived from an EMBL/GenBank/DDBJ whole genome shotgun (WGS) entry which is preliminary data.</text>
</comment>